<comment type="caution">
    <text evidence="6">The sequence shown here is derived from an EMBL/GenBank/DDBJ whole genome shotgun (WGS) entry which is preliminary data.</text>
</comment>
<dbReference type="PANTHER" id="PTHR46910">
    <property type="entry name" value="TRANSCRIPTION FACTOR PDR1"/>
    <property type="match status" value="1"/>
</dbReference>
<dbReference type="GO" id="GO:0046872">
    <property type="term" value="F:metal ion binding"/>
    <property type="evidence" value="ECO:0007669"/>
    <property type="project" value="UniProtKB-KW"/>
</dbReference>
<gene>
    <name evidence="6" type="ORF">RDB_LOCUS40215</name>
</gene>
<dbReference type="InterPro" id="IPR050987">
    <property type="entry name" value="AtrR-like"/>
</dbReference>
<sequence length="596" mass="65837">MKVLPGINIKREIDDLLEIGHNVGDSHSSSVSNNATTSQTSVSRTRDGMTLLTKHSLGHVNASFVSRLLQTIRLTGVAFAPSSADGDYEDGALWKQTSVGPEPQYYGPSSMEALARHAELYLDQAIDERGHFRYEFSCPPRAESCAYANDELLTTNIQAEIPPTDLSSTLIDSGWYYHTNSEPLYSATVGRPSAFKDLEIDVGDVVEIDDIYWTPELNAPPPPVSQGISPQLVALNYSSRLCTIIGQALQITYMPRSVKVRIGLGTPPGEEWMVRNLNQQLNRWAASIPVNLRLPNPECFAENSVPYLRLVLGLWTRYCFAVIYINRPFVNSKISEIAAVSFHNCCQAARRCVQMVDAYYKVPDVLPLECAIPGIFSSAMVLIIDSIASSPPGQLGARGTASHNTDYNVTGNERDLEKCSIALGRLEQYWKIAGKLKDVIKEFRELWSWHPFAQPTTISESTQPPEEPRTRGLHTSWPIEAESLQFTGLYAQQPASTPTLADGLNPAPIFPNLFVDDTGVLNLLSSQMQSDGIFDESQSFPYDAEFPPGEWPFNSDEVVAPSGPTHDLFPSLPGSEHNWNDTMKSVLRLGENEPGL</sequence>
<dbReference type="GO" id="GO:0003677">
    <property type="term" value="F:DNA binding"/>
    <property type="evidence" value="ECO:0007669"/>
    <property type="project" value="UniProtKB-KW"/>
</dbReference>
<dbReference type="EMBL" id="CAJMWS010000265">
    <property type="protein sequence ID" value="CAE6387327.1"/>
    <property type="molecule type" value="Genomic_DNA"/>
</dbReference>
<proteinExistence type="predicted"/>
<feature type="region of interest" description="Disordered" evidence="5">
    <location>
        <begin position="24"/>
        <end position="44"/>
    </location>
</feature>
<dbReference type="GO" id="GO:0003700">
    <property type="term" value="F:DNA-binding transcription factor activity"/>
    <property type="evidence" value="ECO:0007669"/>
    <property type="project" value="InterPro"/>
</dbReference>
<evidence type="ECO:0000256" key="1">
    <source>
        <dbReference type="ARBA" id="ARBA00004123"/>
    </source>
</evidence>
<keyword evidence="3" id="KW-0238">DNA-binding</keyword>
<name>A0A8H2ZZZ4_9AGAM</name>
<protein>
    <recommendedName>
        <fullName evidence="8">Transcription factor domain-containing protein</fullName>
    </recommendedName>
</protein>
<feature type="compositionally biased region" description="Polar residues" evidence="5">
    <location>
        <begin position="25"/>
        <end position="43"/>
    </location>
</feature>
<evidence type="ECO:0000313" key="7">
    <source>
        <dbReference type="Proteomes" id="UP000663846"/>
    </source>
</evidence>
<keyword evidence="2" id="KW-0479">Metal-binding</keyword>
<evidence type="ECO:0000256" key="5">
    <source>
        <dbReference type="SAM" id="MobiDB-lite"/>
    </source>
</evidence>
<dbReference type="AlphaFoldDB" id="A0A8H2ZZZ4"/>
<reference evidence="6" key="1">
    <citation type="submission" date="2021-01" db="EMBL/GenBank/DDBJ databases">
        <authorList>
            <person name="Kaushik A."/>
        </authorList>
    </citation>
    <scope>NUCLEOTIDE SEQUENCE</scope>
    <source>
        <strain evidence="6">AG1-1C</strain>
    </source>
</reference>
<accession>A0A8H2ZZZ4</accession>
<dbReference type="PANTHER" id="PTHR46910:SF3">
    <property type="entry name" value="HALOTOLERANCE PROTEIN 9-RELATED"/>
    <property type="match status" value="1"/>
</dbReference>
<evidence type="ECO:0000256" key="2">
    <source>
        <dbReference type="ARBA" id="ARBA00022723"/>
    </source>
</evidence>
<dbReference type="Proteomes" id="UP000663846">
    <property type="component" value="Unassembled WGS sequence"/>
</dbReference>
<comment type="subcellular location">
    <subcellularLocation>
        <location evidence="1">Nucleus</location>
    </subcellularLocation>
</comment>
<dbReference type="GO" id="GO:0005634">
    <property type="term" value="C:nucleus"/>
    <property type="evidence" value="ECO:0007669"/>
    <property type="project" value="UniProtKB-SubCell"/>
</dbReference>
<dbReference type="CDD" id="cd12148">
    <property type="entry name" value="fungal_TF_MHR"/>
    <property type="match status" value="1"/>
</dbReference>
<evidence type="ECO:0000256" key="4">
    <source>
        <dbReference type="ARBA" id="ARBA00023242"/>
    </source>
</evidence>
<evidence type="ECO:0000313" key="6">
    <source>
        <dbReference type="EMBL" id="CAE6387327.1"/>
    </source>
</evidence>
<keyword evidence="4" id="KW-0539">Nucleus</keyword>
<organism evidence="6 7">
    <name type="scientific">Rhizoctonia solani</name>
    <dbReference type="NCBI Taxonomy" id="456999"/>
    <lineage>
        <taxon>Eukaryota</taxon>
        <taxon>Fungi</taxon>
        <taxon>Dikarya</taxon>
        <taxon>Basidiomycota</taxon>
        <taxon>Agaricomycotina</taxon>
        <taxon>Agaricomycetes</taxon>
        <taxon>Cantharellales</taxon>
        <taxon>Ceratobasidiaceae</taxon>
        <taxon>Rhizoctonia</taxon>
    </lineage>
</organism>
<evidence type="ECO:0008006" key="8">
    <source>
        <dbReference type="Google" id="ProtNLM"/>
    </source>
</evidence>
<evidence type="ECO:0000256" key="3">
    <source>
        <dbReference type="ARBA" id="ARBA00023125"/>
    </source>
</evidence>